<dbReference type="InterPro" id="IPR050351">
    <property type="entry name" value="BphY/WalK/GraS-like"/>
</dbReference>
<keyword evidence="4" id="KW-0808">Transferase</keyword>
<dbReference type="RefSeq" id="WP_178366622.1">
    <property type="nucleotide sequence ID" value="NZ_JACADJ010000026.1"/>
</dbReference>
<dbReference type="InterPro" id="IPR005467">
    <property type="entry name" value="His_kinase_dom"/>
</dbReference>
<dbReference type="EMBL" id="JACADJ010000026">
    <property type="protein sequence ID" value="NWH05165.1"/>
    <property type="molecule type" value="Genomic_DNA"/>
</dbReference>
<evidence type="ECO:0000256" key="4">
    <source>
        <dbReference type="ARBA" id="ARBA00022679"/>
    </source>
</evidence>
<dbReference type="GO" id="GO:0005886">
    <property type="term" value="C:plasma membrane"/>
    <property type="evidence" value="ECO:0007669"/>
    <property type="project" value="TreeGrafter"/>
</dbReference>
<evidence type="ECO:0000313" key="8">
    <source>
        <dbReference type="EMBL" id="NWH05165.1"/>
    </source>
</evidence>
<keyword evidence="6" id="KW-0902">Two-component regulatory system</keyword>
<dbReference type="PANTHER" id="PTHR45453">
    <property type="entry name" value="PHOSPHATE REGULON SENSOR PROTEIN PHOR"/>
    <property type="match status" value="1"/>
</dbReference>
<evidence type="ECO:0000313" key="9">
    <source>
        <dbReference type="Proteomes" id="UP000553343"/>
    </source>
</evidence>
<evidence type="ECO:0000259" key="7">
    <source>
        <dbReference type="PROSITE" id="PS50109"/>
    </source>
</evidence>
<dbReference type="SMART" id="SM00387">
    <property type="entry name" value="HATPase_c"/>
    <property type="match status" value="1"/>
</dbReference>
<accession>A0A850T7T8</accession>
<comment type="caution">
    <text evidence="8">The sequence shown here is derived from an EMBL/GenBank/DDBJ whole genome shotgun (WGS) entry which is preliminary data.</text>
</comment>
<protein>
    <recommendedName>
        <fullName evidence="2">histidine kinase</fullName>
        <ecNumber evidence="2">2.7.13.3</ecNumber>
    </recommendedName>
</protein>
<dbReference type="SUPFAM" id="SSF55874">
    <property type="entry name" value="ATPase domain of HSP90 chaperone/DNA topoisomerase II/histidine kinase"/>
    <property type="match status" value="1"/>
</dbReference>
<dbReference type="Proteomes" id="UP000553343">
    <property type="component" value="Unassembled WGS sequence"/>
</dbReference>
<name>A0A850T7T8_9BACT</name>
<dbReference type="InterPro" id="IPR003594">
    <property type="entry name" value="HATPase_dom"/>
</dbReference>
<dbReference type="AlphaFoldDB" id="A0A850T7T8"/>
<dbReference type="GO" id="GO:0016036">
    <property type="term" value="P:cellular response to phosphate starvation"/>
    <property type="evidence" value="ECO:0007669"/>
    <property type="project" value="TreeGrafter"/>
</dbReference>
<dbReference type="InterPro" id="IPR036890">
    <property type="entry name" value="HATPase_C_sf"/>
</dbReference>
<feature type="domain" description="Histidine kinase" evidence="7">
    <location>
        <begin position="17"/>
        <end position="234"/>
    </location>
</feature>
<evidence type="ECO:0000256" key="1">
    <source>
        <dbReference type="ARBA" id="ARBA00000085"/>
    </source>
</evidence>
<dbReference type="PROSITE" id="PS50109">
    <property type="entry name" value="HIS_KIN"/>
    <property type="match status" value="1"/>
</dbReference>
<reference evidence="8 9" key="1">
    <citation type="submission" date="2020-06" db="EMBL/GenBank/DDBJ databases">
        <title>High-quality draft genome of sulfate reducer Desulfobacter latus type strain AcrS2 isolated from marine sediment.</title>
        <authorList>
            <person name="Hoppe M."/>
            <person name="Larsen C.K."/>
            <person name="Marshall I.P.G."/>
            <person name="Schramm A."/>
            <person name="Marietou A.G."/>
        </authorList>
    </citation>
    <scope>NUCLEOTIDE SEQUENCE [LARGE SCALE GENOMIC DNA]</scope>
    <source>
        <strain evidence="8 9">AcRS2</strain>
    </source>
</reference>
<dbReference type="EC" id="2.7.13.3" evidence="2"/>
<dbReference type="GO" id="GO:0004721">
    <property type="term" value="F:phosphoprotein phosphatase activity"/>
    <property type="evidence" value="ECO:0007669"/>
    <property type="project" value="TreeGrafter"/>
</dbReference>
<keyword evidence="3" id="KW-0597">Phosphoprotein</keyword>
<dbReference type="GO" id="GO:0000155">
    <property type="term" value="F:phosphorelay sensor kinase activity"/>
    <property type="evidence" value="ECO:0007669"/>
    <property type="project" value="TreeGrafter"/>
</dbReference>
<keyword evidence="9" id="KW-1185">Reference proteome</keyword>
<sequence length="244" mass="28113">MDDSNSKQDELTRLVRMMIHDLEKPIMVSHWMLDRIERGKIDPRLDRDSQMVRSSMHAMARAGRMVSDLKEIMSTKQLPVHWSRFGASELLKDLSGVFRQFAEAEEIDFQCLDNVMATIESDEDLVFRILENYLYNALVHTDPGGRIVLETRVDNGTIRFLVFNGGNHIPEASLERIFEPEIQLELRRKKQWRGQGLGLAFCKLAAGVLDARVGVENVYQPEGVQFSLSLNIEITRRYINGQYE</sequence>
<dbReference type="Gene3D" id="3.30.565.10">
    <property type="entry name" value="Histidine kinase-like ATPase, C-terminal domain"/>
    <property type="match status" value="1"/>
</dbReference>
<comment type="catalytic activity">
    <reaction evidence="1">
        <text>ATP + protein L-histidine = ADP + protein N-phospho-L-histidine.</text>
        <dbReference type="EC" id="2.7.13.3"/>
    </reaction>
</comment>
<proteinExistence type="predicted"/>
<evidence type="ECO:0000256" key="2">
    <source>
        <dbReference type="ARBA" id="ARBA00012438"/>
    </source>
</evidence>
<gene>
    <name evidence="8" type="ORF">HXW94_09230</name>
</gene>
<organism evidence="8 9">
    <name type="scientific">Desulfobacter latus</name>
    <dbReference type="NCBI Taxonomy" id="2292"/>
    <lineage>
        <taxon>Bacteria</taxon>
        <taxon>Pseudomonadati</taxon>
        <taxon>Thermodesulfobacteriota</taxon>
        <taxon>Desulfobacteria</taxon>
        <taxon>Desulfobacterales</taxon>
        <taxon>Desulfobacteraceae</taxon>
        <taxon>Desulfobacter</taxon>
    </lineage>
</organism>
<evidence type="ECO:0000256" key="5">
    <source>
        <dbReference type="ARBA" id="ARBA00022777"/>
    </source>
</evidence>
<evidence type="ECO:0000256" key="6">
    <source>
        <dbReference type="ARBA" id="ARBA00023012"/>
    </source>
</evidence>
<keyword evidence="5 8" id="KW-0418">Kinase</keyword>
<evidence type="ECO:0000256" key="3">
    <source>
        <dbReference type="ARBA" id="ARBA00022553"/>
    </source>
</evidence>
<dbReference type="PANTHER" id="PTHR45453:SF1">
    <property type="entry name" value="PHOSPHATE REGULON SENSOR PROTEIN PHOR"/>
    <property type="match status" value="1"/>
</dbReference>
<dbReference type="Pfam" id="PF02518">
    <property type="entry name" value="HATPase_c"/>
    <property type="match status" value="1"/>
</dbReference>